<dbReference type="InterPro" id="IPR015424">
    <property type="entry name" value="PyrdxlP-dep_Trfase"/>
</dbReference>
<dbReference type="PANTHER" id="PTHR43206:SF1">
    <property type="entry name" value="4-AMINOBUTYRATE AMINOTRANSFERASE, MITOCHONDRIAL"/>
    <property type="match status" value="1"/>
</dbReference>
<keyword evidence="6 9" id="KW-0663">Pyridoxal phosphate</keyword>
<dbReference type="SUPFAM" id="SSF53383">
    <property type="entry name" value="PLP-dependent transferases"/>
    <property type="match status" value="1"/>
</dbReference>
<dbReference type="Gene3D" id="3.90.1150.10">
    <property type="entry name" value="Aspartate Aminotransferase, domain 1"/>
    <property type="match status" value="1"/>
</dbReference>
<evidence type="ECO:0000256" key="8">
    <source>
        <dbReference type="ARBA" id="ARBA00031787"/>
    </source>
</evidence>
<comment type="cofactor">
    <cofactor evidence="1">
        <name>pyridoxal 5'-phosphate</name>
        <dbReference type="ChEBI" id="CHEBI:597326"/>
    </cofactor>
</comment>
<dbReference type="EC" id="2.6.1.19" evidence="3"/>
<dbReference type="FunFam" id="3.40.640.10:FF:000029">
    <property type="entry name" value="4-aminobutyrate aminotransferase, mitochondrial"/>
    <property type="match status" value="1"/>
</dbReference>
<dbReference type="InterPro" id="IPR015421">
    <property type="entry name" value="PyrdxlP-dep_Trfase_major"/>
</dbReference>
<keyword evidence="5" id="KW-0808">Transferase</keyword>
<dbReference type="PANTHER" id="PTHR43206">
    <property type="entry name" value="AMINOTRANSFERASE"/>
    <property type="match status" value="1"/>
</dbReference>
<gene>
    <name evidence="10" type="primary">GSST</name>
</gene>
<evidence type="ECO:0000256" key="3">
    <source>
        <dbReference type="ARBA" id="ARBA00012912"/>
    </source>
</evidence>
<evidence type="ECO:0000256" key="7">
    <source>
        <dbReference type="ARBA" id="ARBA00030204"/>
    </source>
</evidence>
<dbReference type="InterPro" id="IPR015422">
    <property type="entry name" value="PyrdxlP-dep_Trfase_small"/>
</dbReference>
<dbReference type="InterPro" id="IPR049704">
    <property type="entry name" value="Aminotrans_3_PPA_site"/>
</dbReference>
<dbReference type="GO" id="GO:0005739">
    <property type="term" value="C:mitochondrion"/>
    <property type="evidence" value="ECO:0007669"/>
    <property type="project" value="TreeGrafter"/>
</dbReference>
<proteinExistence type="evidence at transcript level"/>
<evidence type="ECO:0000256" key="2">
    <source>
        <dbReference type="ARBA" id="ARBA00008954"/>
    </source>
</evidence>
<dbReference type="Gene3D" id="3.40.640.10">
    <property type="entry name" value="Type I PLP-dependent aspartate aminotransferase-like (Major domain)"/>
    <property type="match status" value="1"/>
</dbReference>
<dbReference type="GO" id="GO:0009450">
    <property type="term" value="P:gamma-aminobutyric acid catabolic process"/>
    <property type="evidence" value="ECO:0007669"/>
    <property type="project" value="TreeGrafter"/>
</dbReference>
<dbReference type="EMBL" id="KT984601">
    <property type="protein sequence ID" value="ANM86821.1"/>
    <property type="molecule type" value="mRNA"/>
</dbReference>
<dbReference type="PIRSF" id="PIRSF000521">
    <property type="entry name" value="Transaminase_4ab_Lys_Orn"/>
    <property type="match status" value="1"/>
</dbReference>
<reference evidence="10" key="1">
    <citation type="journal article" date="2016" name="Mol. Biol. Evol.">
        <title>Novel hydrogenosomes in the microaerophilic jakobid Stygiella incarcerata.</title>
        <authorList>
            <person name="Leger M.M."/>
            <person name="Eme L."/>
            <person name="Hug L.A."/>
            <person name="Roger A.J."/>
        </authorList>
    </citation>
    <scope>NUCLEOTIDE SEQUENCE</scope>
</reference>
<name>A0A192ZJD4_9EUKA</name>
<sequence>MLSRFGPLRSLPSFRFLALTPPFPGEYDGPKMLTKVPGPKTLELSKRIDGLQDPRALHFFANYSKSIGNYIVDADDNVMLDTFCQISSLAIGYNHPDLLKAAMSPEFAQAVMNRPALGLMPPTDWPDLMQDSFLQIAPRGLSHVFTAMCGSCANESAFKAAFMAYRHRERGGKPFSEEELSSCMHNKEPGSPKLAILSFEKAFHGRLFGTLSVTRSKPIHKVDIPSFDYWPMSPFPHLMYPLEDHIDENRKEEERCLAVFEDIVQHHPVPIAGIIVEPIQGEGGDNEATPFFFKRLREITKKHGIAMIVDEVQTGFGASGTWWAHELWDLPSPPDMVTFSKKAQASGFYHTLETRPSEAYRNFNTWMGDPIRAFQLRTMINIVKRDDLLNNVKETGAYLKKKLEEIQKRHPDHISRVRGVGNFLAFDTPNVEWRTKMLAMCRDMGVNVGYCGSVSVRLRPTLYFMRKHADIFLTILEDAIKKCK</sequence>
<evidence type="ECO:0000256" key="6">
    <source>
        <dbReference type="ARBA" id="ARBA00022898"/>
    </source>
</evidence>
<evidence type="ECO:0000256" key="9">
    <source>
        <dbReference type="RuleBase" id="RU003560"/>
    </source>
</evidence>
<dbReference type="InterPro" id="IPR005814">
    <property type="entry name" value="Aminotrans_3"/>
</dbReference>
<dbReference type="AlphaFoldDB" id="A0A192ZJD4"/>
<organism evidence="10">
    <name type="scientific">Stygiella incarcerata</name>
    <dbReference type="NCBI Taxonomy" id="1712417"/>
    <lineage>
        <taxon>Eukaryota</taxon>
        <taxon>Discoba</taxon>
        <taxon>Jakobida</taxon>
        <taxon>Andalucina</taxon>
        <taxon>Stygiellidae</taxon>
        <taxon>Stygiella</taxon>
    </lineage>
</organism>
<comment type="similarity">
    <text evidence="2 9">Belongs to the class-III pyridoxal-phosphate-dependent aminotransferase family.</text>
</comment>
<evidence type="ECO:0000256" key="4">
    <source>
        <dbReference type="ARBA" id="ARBA00022576"/>
    </source>
</evidence>
<dbReference type="InterPro" id="IPR004631">
    <property type="entry name" value="4NH2But_aminotransferase_euk"/>
</dbReference>
<dbReference type="NCBIfam" id="TIGR00699">
    <property type="entry name" value="GABAtrns_euk"/>
    <property type="match status" value="1"/>
</dbReference>
<evidence type="ECO:0000313" key="10">
    <source>
        <dbReference type="EMBL" id="ANM86821.1"/>
    </source>
</evidence>
<dbReference type="GO" id="GO:0030170">
    <property type="term" value="F:pyridoxal phosphate binding"/>
    <property type="evidence" value="ECO:0007669"/>
    <property type="project" value="InterPro"/>
</dbReference>
<dbReference type="Pfam" id="PF00202">
    <property type="entry name" value="Aminotran_3"/>
    <property type="match status" value="1"/>
</dbReference>
<protein>
    <recommendedName>
        <fullName evidence="3">4-aminobutyrate--2-oxoglutarate transaminase</fullName>
        <ecNumber evidence="3">2.6.1.19</ecNumber>
    </recommendedName>
    <alternativeName>
        <fullName evidence="8">GABA aminotransferase</fullName>
    </alternativeName>
    <alternativeName>
        <fullName evidence="7">Gamma-amino-N-butyrate transaminase</fullName>
    </alternativeName>
</protein>
<dbReference type="CDD" id="cd00610">
    <property type="entry name" value="OAT_like"/>
    <property type="match status" value="1"/>
</dbReference>
<dbReference type="GO" id="GO:0034386">
    <property type="term" value="F:4-aminobutyrate:2-oxoglutarate transaminase activity"/>
    <property type="evidence" value="ECO:0007669"/>
    <property type="project" value="UniProtKB-EC"/>
</dbReference>
<keyword evidence="4" id="KW-0032">Aminotransferase</keyword>
<accession>A0A192ZJD4</accession>
<dbReference type="PROSITE" id="PS00600">
    <property type="entry name" value="AA_TRANSFER_CLASS_3"/>
    <property type="match status" value="1"/>
</dbReference>
<evidence type="ECO:0000256" key="5">
    <source>
        <dbReference type="ARBA" id="ARBA00022679"/>
    </source>
</evidence>
<evidence type="ECO:0000256" key="1">
    <source>
        <dbReference type="ARBA" id="ARBA00001933"/>
    </source>
</evidence>